<dbReference type="Proteomes" id="UP000179266">
    <property type="component" value="Unassembled WGS sequence"/>
</dbReference>
<protein>
    <recommendedName>
        <fullName evidence="4">Leucyl aminopeptidase</fullName>
    </recommendedName>
</protein>
<name>A0A1F7S308_9BACT</name>
<proteinExistence type="predicted"/>
<evidence type="ECO:0008006" key="4">
    <source>
        <dbReference type="Google" id="ProtNLM"/>
    </source>
</evidence>
<keyword evidence="1" id="KW-0479">Metal-binding</keyword>
<reference evidence="2 3" key="1">
    <citation type="journal article" date="2016" name="Nat. Commun.">
        <title>Thousands of microbial genomes shed light on interconnected biogeochemical processes in an aquifer system.</title>
        <authorList>
            <person name="Anantharaman K."/>
            <person name="Brown C.T."/>
            <person name="Hug L.A."/>
            <person name="Sharon I."/>
            <person name="Castelle C.J."/>
            <person name="Probst A.J."/>
            <person name="Thomas B.C."/>
            <person name="Singh A."/>
            <person name="Wilkins M.J."/>
            <person name="Karaoz U."/>
            <person name="Brodie E.L."/>
            <person name="Williams K.H."/>
            <person name="Hubbard S.S."/>
            <person name="Banfield J.F."/>
        </authorList>
    </citation>
    <scope>NUCLEOTIDE SEQUENCE [LARGE SCALE GENOMIC DNA]</scope>
</reference>
<dbReference type="Pfam" id="PF26233">
    <property type="entry name" value="NicX"/>
    <property type="match status" value="1"/>
</dbReference>
<dbReference type="InterPro" id="IPR058739">
    <property type="entry name" value="NicX"/>
</dbReference>
<accession>A0A1F7S308</accession>
<dbReference type="AlphaFoldDB" id="A0A1F7S308"/>
<organism evidence="2 3">
    <name type="scientific">Candidatus Schekmanbacteria bacterium RBG_13_48_7</name>
    <dbReference type="NCBI Taxonomy" id="1817878"/>
    <lineage>
        <taxon>Bacteria</taxon>
        <taxon>Candidatus Schekmaniibacteriota</taxon>
    </lineage>
</organism>
<dbReference type="InterPro" id="IPR052170">
    <property type="entry name" value="M29_Exopeptidase"/>
</dbReference>
<dbReference type="PANTHER" id="PTHR34448">
    <property type="entry name" value="AMINOPEPTIDASE"/>
    <property type="match status" value="1"/>
</dbReference>
<evidence type="ECO:0000313" key="2">
    <source>
        <dbReference type="EMBL" id="OGL47678.1"/>
    </source>
</evidence>
<dbReference type="GO" id="GO:0046872">
    <property type="term" value="F:metal ion binding"/>
    <property type="evidence" value="ECO:0007669"/>
    <property type="project" value="UniProtKB-KW"/>
</dbReference>
<dbReference type="PANTHER" id="PTHR34448:SF1">
    <property type="entry name" value="BLL6088 PROTEIN"/>
    <property type="match status" value="1"/>
</dbReference>
<evidence type="ECO:0000313" key="3">
    <source>
        <dbReference type="Proteomes" id="UP000179266"/>
    </source>
</evidence>
<sequence>MSEIKTKKFVLTNAIPSELEKAARITVNKVLAVKPGERVLIMSNPYPDLISIAESLFNCCVDAGSDPLLCYQSARKKTEFCSSGLISAMESEPHVLMSISRDSLGQDPKGLRTPYLVGDNRIDHIFKYLMAAKKTRTMWAPNVTAEMYAKTVPIDYDTMWEKSREIKKNLDEAEFIHVTSPAGSDFVIVVKNRIAALDDGYYCEAGLGGNLPAGEVMISPALDSSFGKIVIDGSMGMNSETVITVNPIILNIKNGVIQSIEGEQEARNLDNTLKNALEKTKEYVKNGIISAKDQDEYLKNVYHIGEFGIGVNPDAEIVGMMIEDEKALHTCHVAIGDNYDLDARAILHLDGLIKNPTITAIDPVGRKKRICIE</sequence>
<dbReference type="SUPFAM" id="SSF144052">
    <property type="entry name" value="Thermophilic metalloprotease-like"/>
    <property type="match status" value="1"/>
</dbReference>
<comment type="caution">
    <text evidence="2">The sequence shown here is derived from an EMBL/GenBank/DDBJ whole genome shotgun (WGS) entry which is preliminary data.</text>
</comment>
<evidence type="ECO:0000256" key="1">
    <source>
        <dbReference type="ARBA" id="ARBA00022723"/>
    </source>
</evidence>
<gene>
    <name evidence="2" type="ORF">A2161_19800</name>
</gene>
<dbReference type="EMBL" id="MGDD01000063">
    <property type="protein sequence ID" value="OGL47678.1"/>
    <property type="molecule type" value="Genomic_DNA"/>
</dbReference>